<dbReference type="Proteomes" id="UP000002051">
    <property type="component" value="Chromosome 8"/>
</dbReference>
<feature type="binding site" description="axial binding residue" evidence="10">
    <location>
        <position position="428"/>
    </location>
    <ligand>
        <name>heme</name>
        <dbReference type="ChEBI" id="CHEBI:30413"/>
    </ligand>
    <ligandPart>
        <name>Fe</name>
        <dbReference type="ChEBI" id="CHEBI:18248"/>
    </ligandPart>
</feature>
<dbReference type="EnsemblPlants" id="AET04665">
    <property type="protein sequence ID" value="AET04665"/>
    <property type="gene ID" value="MTR_8g092760"/>
</dbReference>
<dbReference type="GO" id="GO:0016020">
    <property type="term" value="C:membrane"/>
    <property type="evidence" value="ECO:0007669"/>
    <property type="project" value="UniProtKB-SubCell"/>
</dbReference>
<keyword evidence="9" id="KW-0472">Membrane</keyword>
<protein>
    <submittedName>
        <fullName evidence="13">Cytochrome P450 family protein</fullName>
    </submittedName>
</protein>
<comment type="cofactor">
    <cofactor evidence="1 10">
        <name>heme</name>
        <dbReference type="ChEBI" id="CHEBI:30413"/>
    </cofactor>
</comment>
<comment type="similarity">
    <text evidence="3 11">Belongs to the cytochrome P450 family.</text>
</comment>
<dbReference type="InterPro" id="IPR036396">
    <property type="entry name" value="Cyt_P450_sf"/>
</dbReference>
<gene>
    <name evidence="13" type="ordered locus">MTR_8g092760</name>
</gene>
<evidence type="ECO:0000313" key="13">
    <source>
        <dbReference type="EMBL" id="AET04665.2"/>
    </source>
</evidence>
<dbReference type="Pfam" id="PF00067">
    <property type="entry name" value="p450"/>
    <property type="match status" value="1"/>
</dbReference>
<evidence type="ECO:0000256" key="3">
    <source>
        <dbReference type="ARBA" id="ARBA00010617"/>
    </source>
</evidence>
<dbReference type="InterPro" id="IPR001128">
    <property type="entry name" value="Cyt_P450"/>
</dbReference>
<evidence type="ECO:0000256" key="10">
    <source>
        <dbReference type="PIRSR" id="PIRSR602401-1"/>
    </source>
</evidence>
<dbReference type="eggNOG" id="KOG0156">
    <property type="taxonomic scope" value="Eukaryota"/>
</dbReference>
<dbReference type="HOGENOM" id="CLU_569089_0_0_1"/>
<evidence type="ECO:0000256" key="5">
    <source>
        <dbReference type="ARBA" id="ARBA00022723"/>
    </source>
</evidence>
<organism evidence="13 15">
    <name type="scientific">Medicago truncatula</name>
    <name type="common">Barrel medic</name>
    <name type="synonym">Medicago tribuloides</name>
    <dbReference type="NCBI Taxonomy" id="3880"/>
    <lineage>
        <taxon>Eukaryota</taxon>
        <taxon>Viridiplantae</taxon>
        <taxon>Streptophyta</taxon>
        <taxon>Embryophyta</taxon>
        <taxon>Tracheophyta</taxon>
        <taxon>Spermatophyta</taxon>
        <taxon>Magnoliopsida</taxon>
        <taxon>eudicotyledons</taxon>
        <taxon>Gunneridae</taxon>
        <taxon>Pentapetalae</taxon>
        <taxon>rosids</taxon>
        <taxon>fabids</taxon>
        <taxon>Fabales</taxon>
        <taxon>Fabaceae</taxon>
        <taxon>Papilionoideae</taxon>
        <taxon>50 kb inversion clade</taxon>
        <taxon>NPAAA clade</taxon>
        <taxon>Hologalegina</taxon>
        <taxon>IRL clade</taxon>
        <taxon>Trifolieae</taxon>
        <taxon>Medicago</taxon>
    </lineage>
</organism>
<evidence type="ECO:0000256" key="9">
    <source>
        <dbReference type="ARBA" id="ARBA00023136"/>
    </source>
</evidence>
<evidence type="ECO:0000256" key="8">
    <source>
        <dbReference type="ARBA" id="ARBA00023033"/>
    </source>
</evidence>
<dbReference type="InterPro" id="IPR002401">
    <property type="entry name" value="Cyt_P450_E_grp-I"/>
</dbReference>
<dbReference type="InterPro" id="IPR017972">
    <property type="entry name" value="Cyt_P450_CS"/>
</dbReference>
<dbReference type="AlphaFoldDB" id="G7LCA6"/>
<reference evidence="13 15" key="1">
    <citation type="journal article" date="2011" name="Nature">
        <title>The Medicago genome provides insight into the evolution of rhizobial symbioses.</title>
        <authorList>
            <person name="Young N.D."/>
            <person name="Debelle F."/>
            <person name="Oldroyd G.E."/>
            <person name="Geurts R."/>
            <person name="Cannon S.B."/>
            <person name="Udvardi M.K."/>
            <person name="Benedito V.A."/>
            <person name="Mayer K.F."/>
            <person name="Gouzy J."/>
            <person name="Schoof H."/>
            <person name="Van de Peer Y."/>
            <person name="Proost S."/>
            <person name="Cook D.R."/>
            <person name="Meyers B.C."/>
            <person name="Spannagl M."/>
            <person name="Cheung F."/>
            <person name="De Mita S."/>
            <person name="Krishnakumar V."/>
            <person name="Gundlach H."/>
            <person name="Zhou S."/>
            <person name="Mudge J."/>
            <person name="Bharti A.K."/>
            <person name="Murray J.D."/>
            <person name="Naoumkina M.A."/>
            <person name="Rosen B."/>
            <person name="Silverstein K.A."/>
            <person name="Tang H."/>
            <person name="Rombauts S."/>
            <person name="Zhao P.X."/>
            <person name="Zhou P."/>
            <person name="Barbe V."/>
            <person name="Bardou P."/>
            <person name="Bechner M."/>
            <person name="Bellec A."/>
            <person name="Berger A."/>
            <person name="Berges H."/>
            <person name="Bidwell S."/>
            <person name="Bisseling T."/>
            <person name="Choisne N."/>
            <person name="Couloux A."/>
            <person name="Denny R."/>
            <person name="Deshpande S."/>
            <person name="Dai X."/>
            <person name="Doyle J.J."/>
            <person name="Dudez A.M."/>
            <person name="Farmer A.D."/>
            <person name="Fouteau S."/>
            <person name="Franken C."/>
            <person name="Gibelin C."/>
            <person name="Gish J."/>
            <person name="Goldstein S."/>
            <person name="Gonzalez A.J."/>
            <person name="Green P.J."/>
            <person name="Hallab A."/>
            <person name="Hartog M."/>
            <person name="Hua A."/>
            <person name="Humphray S.J."/>
            <person name="Jeong D.H."/>
            <person name="Jing Y."/>
            <person name="Jocker A."/>
            <person name="Kenton S.M."/>
            <person name="Kim D.J."/>
            <person name="Klee K."/>
            <person name="Lai H."/>
            <person name="Lang C."/>
            <person name="Lin S."/>
            <person name="Macmil S.L."/>
            <person name="Magdelenat G."/>
            <person name="Matthews L."/>
            <person name="McCorrison J."/>
            <person name="Monaghan E.L."/>
            <person name="Mun J.H."/>
            <person name="Najar F.Z."/>
            <person name="Nicholson C."/>
            <person name="Noirot C."/>
            <person name="O'Bleness M."/>
            <person name="Paule C.R."/>
            <person name="Poulain J."/>
            <person name="Prion F."/>
            <person name="Qin B."/>
            <person name="Qu C."/>
            <person name="Retzel E.F."/>
            <person name="Riddle C."/>
            <person name="Sallet E."/>
            <person name="Samain S."/>
            <person name="Samson N."/>
            <person name="Sanders I."/>
            <person name="Saurat O."/>
            <person name="Scarpelli C."/>
            <person name="Schiex T."/>
            <person name="Segurens B."/>
            <person name="Severin A.J."/>
            <person name="Sherrier D.J."/>
            <person name="Shi R."/>
            <person name="Sims S."/>
            <person name="Singer S.R."/>
            <person name="Sinharoy S."/>
            <person name="Sterck L."/>
            <person name="Viollet A."/>
            <person name="Wang B.B."/>
            <person name="Wang K."/>
            <person name="Wang M."/>
            <person name="Wang X."/>
            <person name="Warfsmann J."/>
            <person name="Weissenbach J."/>
            <person name="White D.D."/>
            <person name="White J.D."/>
            <person name="Wiley G.B."/>
            <person name="Wincker P."/>
            <person name="Xing Y."/>
            <person name="Yang L."/>
            <person name="Yao Z."/>
            <person name="Ying F."/>
            <person name="Zhai J."/>
            <person name="Zhou L."/>
            <person name="Zuber A."/>
            <person name="Denarie J."/>
            <person name="Dixon R.A."/>
            <person name="May G.D."/>
            <person name="Schwartz D.C."/>
            <person name="Rogers J."/>
            <person name="Quetier F."/>
            <person name="Town C.D."/>
            <person name="Roe B.A."/>
        </authorList>
    </citation>
    <scope>NUCLEOTIDE SEQUENCE [LARGE SCALE GENOMIC DNA]</scope>
    <source>
        <strain evidence="13">A17</strain>
        <strain evidence="14 15">cv. Jemalong A17</strain>
    </source>
</reference>
<evidence type="ECO:0000256" key="6">
    <source>
        <dbReference type="ARBA" id="ARBA00023002"/>
    </source>
</evidence>
<evidence type="ECO:0000256" key="1">
    <source>
        <dbReference type="ARBA" id="ARBA00001971"/>
    </source>
</evidence>
<dbReference type="GO" id="GO:0004497">
    <property type="term" value="F:monooxygenase activity"/>
    <property type="evidence" value="ECO:0007669"/>
    <property type="project" value="UniProtKB-KW"/>
</dbReference>
<keyword evidence="4 10" id="KW-0349">Heme</keyword>
<dbReference type="SUPFAM" id="SSF48264">
    <property type="entry name" value="Cytochrome P450"/>
    <property type="match status" value="1"/>
</dbReference>
<keyword evidence="6 11" id="KW-0560">Oxidoreductase</keyword>
<dbReference type="PRINTS" id="PR00463">
    <property type="entry name" value="EP450I"/>
</dbReference>
<evidence type="ECO:0000256" key="2">
    <source>
        <dbReference type="ARBA" id="ARBA00004370"/>
    </source>
</evidence>
<reference evidence="13 15" key="2">
    <citation type="journal article" date="2014" name="BMC Genomics">
        <title>An improved genome release (version Mt4.0) for the model legume Medicago truncatula.</title>
        <authorList>
            <person name="Tang H."/>
            <person name="Krishnakumar V."/>
            <person name="Bidwell S."/>
            <person name="Rosen B."/>
            <person name="Chan A."/>
            <person name="Zhou S."/>
            <person name="Gentzbittel L."/>
            <person name="Childs K.L."/>
            <person name="Yandell M."/>
            <person name="Gundlach H."/>
            <person name="Mayer K.F."/>
            <person name="Schwartz D.C."/>
            <person name="Town C.D."/>
        </authorList>
    </citation>
    <scope>GENOME REANNOTATION</scope>
    <source>
        <strain evidence="14 15">cv. Jemalong A17</strain>
    </source>
</reference>
<accession>A0A0C3Y5X2</accession>
<dbReference type="PROSITE" id="PS00086">
    <property type="entry name" value="CYTOCHROME_P450"/>
    <property type="match status" value="1"/>
</dbReference>
<dbReference type="GO" id="GO:0005506">
    <property type="term" value="F:iron ion binding"/>
    <property type="evidence" value="ECO:0007669"/>
    <property type="project" value="InterPro"/>
</dbReference>
<dbReference type="Gene3D" id="1.10.630.10">
    <property type="entry name" value="Cytochrome P450"/>
    <property type="match status" value="2"/>
</dbReference>
<evidence type="ECO:0000313" key="14">
    <source>
        <dbReference type="EnsemblPlants" id="AET04665"/>
    </source>
</evidence>
<evidence type="ECO:0000256" key="11">
    <source>
        <dbReference type="RuleBase" id="RU000461"/>
    </source>
</evidence>
<dbReference type="GO" id="GO:0016491">
    <property type="term" value="F:oxidoreductase activity"/>
    <property type="evidence" value="ECO:0000318"/>
    <property type="project" value="GO_Central"/>
</dbReference>
<evidence type="ECO:0000256" key="12">
    <source>
        <dbReference type="SAM" id="MobiDB-lite"/>
    </source>
</evidence>
<sequence>MEPNYLFNDLKLCLNKCFVGIDSPTRWYLTGMEDHITWTLLYIDYSTCTAQLDRSGHVSSICLAQLDRSDHVSSICLAQFDRPDHLYAPGADEDLRVNGHGHPKKGPSGQESGTYKETTRPSCLTYLWTLSPHQSFHKVSIQYEPMMKLPRLCALCSNFQSRNSQFLKTHETFFSNKLINYAIHYLSYGSLGFLFAPYSDYWKFMKKNMHVRQETARFLIFQKKTEVGEAVDIGGELLIHTNRIITRMTMSKTCCENDGDVEDIGKLVQRLFRIAGKFDLLEYKCRKNLYMQGITKRENVKYFIFKKHPLLTTMDSFQKFMHFKSAGHLFSRNRHINSTTIEWALAELINKLYSEKHQIKLHPTLPLLVRESSKNCNVSGFEISGKDSKLWENPLEFRPRGFMSEVNKLDVRGQNFQFIPFGTGRRACPGVSLALQVVPIKRVPSFSIYYLQVMCNMPQYLCTKAGHLPNCPNLVKHNHN</sequence>
<name>G7LCA6_MEDTR</name>
<dbReference type="PANTHER" id="PTHR47943:SF8">
    <property type="entry name" value="CYTOCHROME P450"/>
    <property type="match status" value="1"/>
</dbReference>
<dbReference type="GO" id="GO:0016705">
    <property type="term" value="F:oxidoreductase activity, acting on paired donors, with incorporation or reduction of molecular oxygen"/>
    <property type="evidence" value="ECO:0007669"/>
    <property type="project" value="InterPro"/>
</dbReference>
<dbReference type="EMBL" id="CM001224">
    <property type="protein sequence ID" value="AET04665.2"/>
    <property type="molecule type" value="Genomic_DNA"/>
</dbReference>
<evidence type="ECO:0000256" key="7">
    <source>
        <dbReference type="ARBA" id="ARBA00023004"/>
    </source>
</evidence>
<proteinExistence type="inferred from homology"/>
<keyword evidence="8 11" id="KW-0503">Monooxygenase</keyword>
<reference evidence="14" key="3">
    <citation type="submission" date="2015-04" db="UniProtKB">
        <authorList>
            <consortium name="EnsemblPlants"/>
        </authorList>
    </citation>
    <scope>IDENTIFICATION</scope>
    <source>
        <strain evidence="14">cv. Jemalong A17</strain>
    </source>
</reference>
<keyword evidence="5 10" id="KW-0479">Metal-binding</keyword>
<comment type="subcellular location">
    <subcellularLocation>
        <location evidence="2">Membrane</location>
    </subcellularLocation>
</comment>
<keyword evidence="7 10" id="KW-0408">Iron</keyword>
<dbReference type="PaxDb" id="3880-AET04665"/>
<keyword evidence="15" id="KW-1185">Reference proteome</keyword>
<evidence type="ECO:0000256" key="4">
    <source>
        <dbReference type="ARBA" id="ARBA00022617"/>
    </source>
</evidence>
<accession>G7LCA6</accession>
<dbReference type="PANTHER" id="PTHR47943">
    <property type="entry name" value="CYTOCHROME P450 93A3-LIKE"/>
    <property type="match status" value="1"/>
</dbReference>
<dbReference type="GO" id="GO:0020037">
    <property type="term" value="F:heme binding"/>
    <property type="evidence" value="ECO:0007669"/>
    <property type="project" value="InterPro"/>
</dbReference>
<feature type="region of interest" description="Disordered" evidence="12">
    <location>
        <begin position="97"/>
        <end position="117"/>
    </location>
</feature>
<evidence type="ECO:0000313" key="15">
    <source>
        <dbReference type="Proteomes" id="UP000002051"/>
    </source>
</evidence>